<keyword evidence="4" id="KW-0611">Plant defense</keyword>
<dbReference type="GO" id="GO:0043531">
    <property type="term" value="F:ADP binding"/>
    <property type="evidence" value="ECO:0007669"/>
    <property type="project" value="InterPro"/>
</dbReference>
<evidence type="ECO:0000256" key="1">
    <source>
        <dbReference type="ARBA" id="ARBA00022614"/>
    </source>
</evidence>
<evidence type="ECO:0000313" key="9">
    <source>
        <dbReference type="Proteomes" id="UP000288805"/>
    </source>
</evidence>
<dbReference type="Proteomes" id="UP000288805">
    <property type="component" value="Unassembled WGS sequence"/>
</dbReference>
<dbReference type="PANTHER" id="PTHR36766">
    <property type="entry name" value="PLANT BROAD-SPECTRUM MILDEW RESISTANCE PROTEIN RPW8"/>
    <property type="match status" value="1"/>
</dbReference>
<evidence type="ECO:0000256" key="5">
    <source>
        <dbReference type="ARBA" id="ARBA00022840"/>
    </source>
</evidence>
<dbReference type="Gene3D" id="1.10.8.430">
    <property type="entry name" value="Helical domain of apoptotic protease-activating factors"/>
    <property type="match status" value="1"/>
</dbReference>
<dbReference type="Pfam" id="PF25019">
    <property type="entry name" value="LRR_R13L1-DRL21"/>
    <property type="match status" value="1"/>
</dbReference>
<dbReference type="InterPro" id="IPR041118">
    <property type="entry name" value="Rx_N"/>
</dbReference>
<keyword evidence="3" id="KW-0547">Nucleotide-binding</keyword>
<dbReference type="GO" id="GO:0006952">
    <property type="term" value="P:defense response"/>
    <property type="evidence" value="ECO:0007669"/>
    <property type="project" value="UniProtKB-KW"/>
</dbReference>
<dbReference type="SUPFAM" id="SSF52540">
    <property type="entry name" value="P-loop containing nucleoside triphosphate hydrolases"/>
    <property type="match status" value="1"/>
</dbReference>
<sequence>MAGAVAGGGALLSASLKVLLNRMDSPEVRTFLRGQKLSATLRRELKMKLLAVKAVLNDAEAKQITNSDVKDWMDELKDAVYDAEDLVDDITTEAYDARWSLILNLSVGLNGSKIIVTTRIEKVAAVMHSAPIHHLGQLSFEDCWSLFAKHAFENGDSSSHPKLEEIGKEIVKKCDGLPLAAKTLGGALYSEDDKINEIPEKLRHSSYFRGEHDSFERFDTLSEVHCLRTFLPLDLRTRHRFDKVSKSRNPVNSRHSRVKEMPSQMGQLKILEKLSNYRVGKQSGTRVGELRELSHIGGSLVIQELQNVVDAKDASEANLVGKQRLDELELEWNRDSDVEQNGAYIVLNNLQPHSNLKRLTIHRYGGSKFPDWLGGPSILNMVSLRLWNSLSFQDMPVWKEWLCLGGQGGEFPRLKELYIKNCPKLTGDLPNHLPLLMQLEIEECEQLVAPLPRVSSHPYPCGRICLPIELKSLRIEECKKLEFLLPEFFKCHHPSLAYLFIFRSTCNSLSFNIPLSKFPRLARIQIWGLEGLESLSISISGGDLTTFAWLNIGRCPNLVSIELPALNISRYSIVGCENLKVFPPILTSLSIKNCDKLTSQVEWGLQGLPSLTSLTISGPPNLMSLDDTWRREKANHIQCHSTAEYGFVPPKFRWWHFESLEQFPEEALPKPPYAIYGPLVAKVRNDKDGFTGVLYGGFTSRPLDEQYRVKYYFHWNSHIVPIYHVSSYRIIQVRLSGVCKDWVASLRHFSIWMGRLGIIPKGMLDALHPYLSPNLRS</sequence>
<dbReference type="InterPro" id="IPR042197">
    <property type="entry name" value="Apaf_helical"/>
</dbReference>
<dbReference type="GO" id="GO:0005524">
    <property type="term" value="F:ATP binding"/>
    <property type="evidence" value="ECO:0007669"/>
    <property type="project" value="UniProtKB-KW"/>
</dbReference>
<accession>A0A438J6N8</accession>
<dbReference type="Gene3D" id="3.80.10.10">
    <property type="entry name" value="Ribonuclease Inhibitor"/>
    <property type="match status" value="3"/>
</dbReference>
<dbReference type="GO" id="GO:0051707">
    <property type="term" value="P:response to other organism"/>
    <property type="evidence" value="ECO:0007669"/>
    <property type="project" value="UniProtKB-ARBA"/>
</dbReference>
<dbReference type="Gene3D" id="1.20.5.4130">
    <property type="match status" value="1"/>
</dbReference>
<feature type="domain" description="Disease resistance N-terminal" evidence="6">
    <location>
        <begin position="37"/>
        <end position="98"/>
    </location>
</feature>
<evidence type="ECO:0000313" key="8">
    <source>
        <dbReference type="EMBL" id="RVX04623.1"/>
    </source>
</evidence>
<evidence type="ECO:0000256" key="4">
    <source>
        <dbReference type="ARBA" id="ARBA00022821"/>
    </source>
</evidence>
<proteinExistence type="predicted"/>
<evidence type="ECO:0000256" key="2">
    <source>
        <dbReference type="ARBA" id="ARBA00022737"/>
    </source>
</evidence>
<dbReference type="Pfam" id="PF18052">
    <property type="entry name" value="Rx_N"/>
    <property type="match status" value="1"/>
</dbReference>
<evidence type="ECO:0000259" key="7">
    <source>
        <dbReference type="Pfam" id="PF25019"/>
    </source>
</evidence>
<keyword evidence="1" id="KW-0433">Leucine-rich repeat</keyword>
<keyword evidence="2" id="KW-0677">Repeat</keyword>
<name>A0A438J6N8_VITVI</name>
<evidence type="ECO:0000259" key="6">
    <source>
        <dbReference type="Pfam" id="PF18052"/>
    </source>
</evidence>
<feature type="domain" description="R13L1/DRL21-like LRR repeat region" evidence="7">
    <location>
        <begin position="288"/>
        <end position="422"/>
    </location>
</feature>
<protein>
    <submittedName>
        <fullName evidence="8">Putative disease resistance RPP13-like protein 1</fullName>
    </submittedName>
</protein>
<dbReference type="EMBL" id="QGNW01000060">
    <property type="protein sequence ID" value="RVX04623.1"/>
    <property type="molecule type" value="Genomic_DNA"/>
</dbReference>
<dbReference type="SUPFAM" id="SSF52047">
    <property type="entry name" value="RNI-like"/>
    <property type="match status" value="1"/>
</dbReference>
<dbReference type="InterPro" id="IPR032675">
    <property type="entry name" value="LRR_dom_sf"/>
</dbReference>
<reference evidence="8 9" key="1">
    <citation type="journal article" date="2018" name="PLoS Genet.">
        <title>Population sequencing reveals clonal diversity and ancestral inbreeding in the grapevine cultivar Chardonnay.</title>
        <authorList>
            <person name="Roach M.J."/>
            <person name="Johnson D.L."/>
            <person name="Bohlmann J."/>
            <person name="van Vuuren H.J."/>
            <person name="Jones S.J."/>
            <person name="Pretorius I.S."/>
            <person name="Schmidt S.A."/>
            <person name="Borneman A.R."/>
        </authorList>
    </citation>
    <scope>NUCLEOTIDE SEQUENCE [LARGE SCALE GENOMIC DNA]</scope>
    <source>
        <strain evidence="9">cv. Chardonnay</strain>
        <tissue evidence="8">Leaf</tissue>
    </source>
</reference>
<organism evidence="8 9">
    <name type="scientific">Vitis vinifera</name>
    <name type="common">Grape</name>
    <dbReference type="NCBI Taxonomy" id="29760"/>
    <lineage>
        <taxon>Eukaryota</taxon>
        <taxon>Viridiplantae</taxon>
        <taxon>Streptophyta</taxon>
        <taxon>Embryophyta</taxon>
        <taxon>Tracheophyta</taxon>
        <taxon>Spermatophyta</taxon>
        <taxon>Magnoliopsida</taxon>
        <taxon>eudicotyledons</taxon>
        <taxon>Gunneridae</taxon>
        <taxon>Pentapetalae</taxon>
        <taxon>rosids</taxon>
        <taxon>Vitales</taxon>
        <taxon>Vitaceae</taxon>
        <taxon>Viteae</taxon>
        <taxon>Vitis</taxon>
    </lineage>
</organism>
<dbReference type="InterPro" id="IPR027417">
    <property type="entry name" value="P-loop_NTPase"/>
</dbReference>
<comment type="caution">
    <text evidence="8">The sequence shown here is derived from an EMBL/GenBank/DDBJ whole genome shotgun (WGS) entry which is preliminary data.</text>
</comment>
<dbReference type="PANTHER" id="PTHR36766:SF30">
    <property type="entry name" value="TIR-NBS TYPE DISEASE RESISTANCE PROTEIN-RELATED"/>
    <property type="match status" value="1"/>
</dbReference>
<keyword evidence="5" id="KW-0067">ATP-binding</keyword>
<dbReference type="InterPro" id="IPR056789">
    <property type="entry name" value="LRR_R13L1-DRL21"/>
</dbReference>
<evidence type="ECO:0000256" key="3">
    <source>
        <dbReference type="ARBA" id="ARBA00022741"/>
    </source>
</evidence>
<dbReference type="AlphaFoldDB" id="A0A438J6N8"/>
<gene>
    <name evidence="8" type="primary">RPPL1_184</name>
    <name evidence="8" type="ORF">CK203_023528</name>
</gene>